<proteinExistence type="predicted"/>
<keyword evidence="1" id="KW-0472">Membrane</keyword>
<reference evidence="2" key="1">
    <citation type="submission" date="2021-03" db="EMBL/GenBank/DDBJ databases">
        <title>Revisited historic fungal species revealed as producer of novel bioactive compounds through whole genome sequencing and comparative genomics.</title>
        <authorList>
            <person name="Vignolle G.A."/>
            <person name="Hochenegger N."/>
            <person name="Mach R.L."/>
            <person name="Mach-Aigner A.R."/>
            <person name="Javad Rahimi M."/>
            <person name="Salim K.A."/>
            <person name="Chan C.M."/>
            <person name="Lim L.B.L."/>
            <person name="Cai F."/>
            <person name="Druzhinina I.S."/>
            <person name="U'Ren J.M."/>
            <person name="Derntl C."/>
        </authorList>
    </citation>
    <scope>NUCLEOTIDE SEQUENCE</scope>
    <source>
        <strain evidence="2">TUCIM 5799</strain>
    </source>
</reference>
<feature type="transmembrane region" description="Helical" evidence="1">
    <location>
        <begin position="112"/>
        <end position="134"/>
    </location>
</feature>
<feature type="transmembrane region" description="Helical" evidence="1">
    <location>
        <begin position="70"/>
        <end position="92"/>
    </location>
</feature>
<organism evidence="2 3">
    <name type="scientific">Neoarthrinium moseri</name>
    <dbReference type="NCBI Taxonomy" id="1658444"/>
    <lineage>
        <taxon>Eukaryota</taxon>
        <taxon>Fungi</taxon>
        <taxon>Dikarya</taxon>
        <taxon>Ascomycota</taxon>
        <taxon>Pezizomycotina</taxon>
        <taxon>Sordariomycetes</taxon>
        <taxon>Xylariomycetidae</taxon>
        <taxon>Amphisphaeriales</taxon>
        <taxon>Apiosporaceae</taxon>
        <taxon>Neoarthrinium</taxon>
    </lineage>
</organism>
<comment type="caution">
    <text evidence="2">The sequence shown here is derived from an EMBL/GenBank/DDBJ whole genome shotgun (WGS) entry which is preliminary data.</text>
</comment>
<dbReference type="Proteomes" id="UP000829685">
    <property type="component" value="Unassembled WGS sequence"/>
</dbReference>
<dbReference type="AlphaFoldDB" id="A0A9Q0AQS5"/>
<accession>A0A9Q0AQS5</accession>
<keyword evidence="1" id="KW-1133">Transmembrane helix</keyword>
<gene>
    <name evidence="2" type="ORF">JX265_006060</name>
</gene>
<dbReference type="EMBL" id="JAFIMR010000013">
    <property type="protein sequence ID" value="KAI1871020.1"/>
    <property type="molecule type" value="Genomic_DNA"/>
</dbReference>
<evidence type="ECO:0000256" key="1">
    <source>
        <dbReference type="SAM" id="Phobius"/>
    </source>
</evidence>
<keyword evidence="3" id="KW-1185">Reference proteome</keyword>
<sequence>MLVAFFRRSLSRPLAPRFLSHKTLSSSSRQNATQLCRRLASNLTKTTAKETNAPVYPERLCIYHAGVTRITFLACVKLSTIFIFVFFTFVVTPKYYEKEGWSPTTIRTALSGVVPLLFVAWTTSPFVMFMHVRLPPFARQSEQMLRQYLKKLPRDAELAVTTMSPIAKARASKLRVSELRQDNQRLGIVNYVRDTTAEDATRKWYNYRAVGKFSFQANKAPRVPWAWDELAKTIPQKQKA</sequence>
<name>A0A9Q0AQS5_9PEZI</name>
<evidence type="ECO:0000313" key="2">
    <source>
        <dbReference type="EMBL" id="KAI1871020.1"/>
    </source>
</evidence>
<keyword evidence="1" id="KW-0812">Transmembrane</keyword>
<evidence type="ECO:0000313" key="3">
    <source>
        <dbReference type="Proteomes" id="UP000829685"/>
    </source>
</evidence>
<protein>
    <submittedName>
        <fullName evidence="2">Uncharacterized protein</fullName>
    </submittedName>
</protein>